<comment type="caution">
    <text evidence="2">The sequence shown here is derived from an EMBL/GenBank/DDBJ whole genome shotgun (WGS) entry which is preliminary data.</text>
</comment>
<dbReference type="InterPro" id="IPR004360">
    <property type="entry name" value="Glyas_Fos-R_dOase_dom"/>
</dbReference>
<dbReference type="RefSeq" id="WP_309488792.1">
    <property type="nucleotide sequence ID" value="NZ_JAENIG010000002.1"/>
</dbReference>
<dbReference type="InterPro" id="IPR037523">
    <property type="entry name" value="VOC_core"/>
</dbReference>
<gene>
    <name evidence="2" type="ORF">JIN83_04415</name>
</gene>
<organism evidence="2 3">
    <name type="scientific">Oceaniferula flava</name>
    <dbReference type="NCBI Taxonomy" id="2800421"/>
    <lineage>
        <taxon>Bacteria</taxon>
        <taxon>Pseudomonadati</taxon>
        <taxon>Verrucomicrobiota</taxon>
        <taxon>Verrucomicrobiia</taxon>
        <taxon>Verrucomicrobiales</taxon>
        <taxon>Verrucomicrobiaceae</taxon>
        <taxon>Oceaniferula</taxon>
    </lineage>
</organism>
<dbReference type="AlphaFoldDB" id="A0AAE2V7Q1"/>
<dbReference type="Gene3D" id="3.10.180.10">
    <property type="entry name" value="2,3-Dihydroxybiphenyl 1,2-Dioxygenase, domain 1"/>
    <property type="match status" value="1"/>
</dbReference>
<dbReference type="Proteomes" id="UP000634206">
    <property type="component" value="Unassembled WGS sequence"/>
</dbReference>
<sequence>MKVEKVKYVLWAADWKRCLHFYRDLFGGEISFESETWSEIVIAGATIGIHGGGEGKRTWTGLSFQLDDLRAGIEKLKEHGGKLTREPTDTEEDPLHLAMCIDPDGNEFMMTCRRD</sequence>
<feature type="domain" description="VOC" evidence="1">
    <location>
        <begin position="2"/>
        <end position="113"/>
    </location>
</feature>
<protein>
    <submittedName>
        <fullName evidence="2">VOC family protein</fullName>
    </submittedName>
</protein>
<reference evidence="2" key="1">
    <citation type="submission" date="2021-01" db="EMBL/GenBank/DDBJ databases">
        <title>Modified the classification status of verrucomicrobia.</title>
        <authorList>
            <person name="Feng X."/>
        </authorList>
    </citation>
    <scope>NUCLEOTIDE SEQUENCE</scope>
    <source>
        <strain evidence="2">5K15</strain>
    </source>
</reference>
<evidence type="ECO:0000313" key="3">
    <source>
        <dbReference type="Proteomes" id="UP000634206"/>
    </source>
</evidence>
<name>A0AAE2V7Q1_9BACT</name>
<dbReference type="InterPro" id="IPR029068">
    <property type="entry name" value="Glyas_Bleomycin-R_OHBP_Dase"/>
</dbReference>
<dbReference type="PROSITE" id="PS51819">
    <property type="entry name" value="VOC"/>
    <property type="match status" value="1"/>
</dbReference>
<dbReference type="EMBL" id="JAENIG010000002">
    <property type="protein sequence ID" value="MBK1854187.1"/>
    <property type="molecule type" value="Genomic_DNA"/>
</dbReference>
<evidence type="ECO:0000313" key="2">
    <source>
        <dbReference type="EMBL" id="MBK1854187.1"/>
    </source>
</evidence>
<dbReference type="Pfam" id="PF00903">
    <property type="entry name" value="Glyoxalase"/>
    <property type="match status" value="1"/>
</dbReference>
<proteinExistence type="predicted"/>
<evidence type="ECO:0000259" key="1">
    <source>
        <dbReference type="PROSITE" id="PS51819"/>
    </source>
</evidence>
<dbReference type="SUPFAM" id="SSF54593">
    <property type="entry name" value="Glyoxalase/Bleomycin resistance protein/Dihydroxybiphenyl dioxygenase"/>
    <property type="match status" value="1"/>
</dbReference>
<keyword evidence="3" id="KW-1185">Reference proteome</keyword>
<accession>A0AAE2V7Q1</accession>